<accession>A0A0A2I3K6</accession>
<evidence type="ECO:0000313" key="1">
    <source>
        <dbReference type="EMBL" id="KGO51390.1"/>
    </source>
</evidence>
<reference evidence="1 2" key="1">
    <citation type="journal article" date="2015" name="Mol. Plant Microbe Interact.">
        <title>Genome, transcriptome, and functional analyses of Penicillium expansum provide new insights into secondary metabolism and pathogenicity.</title>
        <authorList>
            <person name="Ballester A.R."/>
            <person name="Marcet-Houben M."/>
            <person name="Levin E."/>
            <person name="Sela N."/>
            <person name="Selma-Lazaro C."/>
            <person name="Carmona L."/>
            <person name="Wisniewski M."/>
            <person name="Droby S."/>
            <person name="Gonzalez-Candelas L."/>
            <person name="Gabaldon T."/>
        </authorList>
    </citation>
    <scope>NUCLEOTIDE SEQUENCE [LARGE SCALE GENOMIC DNA]</scope>
    <source>
        <strain evidence="1 2">MD-8</strain>
    </source>
</reference>
<protein>
    <submittedName>
        <fullName evidence="1">Uncharacterized protein</fullName>
    </submittedName>
</protein>
<dbReference type="VEuPathDB" id="FungiDB:PEXP_007450"/>
<organism evidence="1 2">
    <name type="scientific">Penicillium expansum</name>
    <name type="common">Blue mold rot fungus</name>
    <dbReference type="NCBI Taxonomy" id="27334"/>
    <lineage>
        <taxon>Eukaryota</taxon>
        <taxon>Fungi</taxon>
        <taxon>Dikarya</taxon>
        <taxon>Ascomycota</taxon>
        <taxon>Pezizomycotina</taxon>
        <taxon>Eurotiomycetes</taxon>
        <taxon>Eurotiomycetidae</taxon>
        <taxon>Eurotiales</taxon>
        <taxon>Aspergillaceae</taxon>
        <taxon>Penicillium</taxon>
    </lineage>
</organism>
<name>A0A0A2I3K6_PENEN</name>
<dbReference type="HOGENOM" id="CLU_2979814_0_0_1"/>
<dbReference type="RefSeq" id="XP_016594343.1">
    <property type="nucleotide sequence ID" value="XM_016738234.1"/>
</dbReference>
<keyword evidence="2" id="KW-1185">Reference proteome</keyword>
<gene>
    <name evidence="1" type="ORF">PEX2_009570</name>
</gene>
<dbReference type="AlphaFoldDB" id="A0A0A2I3K6"/>
<dbReference type="GeneID" id="27673653"/>
<comment type="caution">
    <text evidence="1">The sequence shown here is derived from an EMBL/GenBank/DDBJ whole genome shotgun (WGS) entry which is preliminary data.</text>
</comment>
<dbReference type="EMBL" id="JQFZ01000288">
    <property type="protein sequence ID" value="KGO51390.1"/>
    <property type="molecule type" value="Genomic_DNA"/>
</dbReference>
<proteinExistence type="predicted"/>
<sequence length="58" mass="6584">MTELEGNWLQGVGARDRSLTKLGAWHIKRVPGQIPGPIYFKPTPRLQMQAAFSHAFMF</sequence>
<evidence type="ECO:0000313" key="2">
    <source>
        <dbReference type="Proteomes" id="UP000030143"/>
    </source>
</evidence>
<dbReference type="Proteomes" id="UP000030143">
    <property type="component" value="Unassembled WGS sequence"/>
</dbReference>